<feature type="transmembrane region" description="Helical" evidence="2">
    <location>
        <begin position="103"/>
        <end position="127"/>
    </location>
</feature>
<evidence type="ECO:0000313" key="5">
    <source>
        <dbReference type="Proteomes" id="UP001310890"/>
    </source>
</evidence>
<accession>A0AAN7TBU2</accession>
<keyword evidence="2" id="KW-0472">Membrane</keyword>
<comment type="caution">
    <text evidence="4">The sequence shown here is derived from an EMBL/GenBank/DDBJ whole genome shotgun (WGS) entry which is preliminary data.</text>
</comment>
<dbReference type="PANTHER" id="PTHR39614:SF2">
    <property type="entry name" value="INTEGRAL MEMBRANE PROTEIN"/>
    <property type="match status" value="1"/>
</dbReference>
<evidence type="ECO:0000256" key="1">
    <source>
        <dbReference type="SAM" id="MobiDB-lite"/>
    </source>
</evidence>
<dbReference type="EMBL" id="JAVRRL010000059">
    <property type="protein sequence ID" value="KAK5109724.1"/>
    <property type="molecule type" value="Genomic_DNA"/>
</dbReference>
<feature type="transmembrane region" description="Helical" evidence="2">
    <location>
        <begin position="216"/>
        <end position="235"/>
    </location>
</feature>
<feature type="domain" description="Rhodopsin" evidence="3">
    <location>
        <begin position="42"/>
        <end position="288"/>
    </location>
</feature>
<dbReference type="Pfam" id="PF20684">
    <property type="entry name" value="Fung_rhodopsin"/>
    <property type="match status" value="1"/>
</dbReference>
<name>A0AAN7TBU2_9PEZI</name>
<evidence type="ECO:0000313" key="4">
    <source>
        <dbReference type="EMBL" id="KAK5109724.1"/>
    </source>
</evidence>
<dbReference type="PANTHER" id="PTHR39614">
    <property type="entry name" value="INTEGRAL MEMBRANE PROTEIN"/>
    <property type="match status" value="1"/>
</dbReference>
<dbReference type="AlphaFoldDB" id="A0AAN7TBU2"/>
<feature type="region of interest" description="Disordered" evidence="1">
    <location>
        <begin position="310"/>
        <end position="354"/>
    </location>
</feature>
<feature type="transmembrane region" description="Helical" evidence="2">
    <location>
        <begin position="134"/>
        <end position="158"/>
    </location>
</feature>
<feature type="compositionally biased region" description="Gly residues" evidence="1">
    <location>
        <begin position="318"/>
        <end position="328"/>
    </location>
</feature>
<dbReference type="Proteomes" id="UP001310890">
    <property type="component" value="Unassembled WGS sequence"/>
</dbReference>
<evidence type="ECO:0000256" key="2">
    <source>
        <dbReference type="SAM" id="Phobius"/>
    </source>
</evidence>
<feature type="transmembrane region" description="Helical" evidence="2">
    <location>
        <begin position="178"/>
        <end position="204"/>
    </location>
</feature>
<sequence length="421" mass="45661">MASTLPPGYTAPPFKITPTDHSGLAVIAASIAFLFILLFAAIRLWMRYPYRHRSAFSSDDIVLLVATALGTIQCIQIITAAHAGFGKTQALLTDQQTETIDKILYAGGIVYVTALLLSKTSMVLLALRLSPENYHVYACQSTLAFCVLVTVAAIPMVAVGCSDKQPWVQGTRACGSLYSRWLAIEISGCVIELAVFVLVSRVFLTVQRKWHGKLKGLVVFGLRLPVLIFSTYRLLALRQTLLQSTSQNQSPNPPLPSHVTEVNIILYTEIELAWSLVMATVPCLMPFMMKLNTGLGGFVPDNILAQTQHDSAGSGLRSNGGGGGGGARGGRDSYVMQSTKGKGSQLLRSRDDEVRDELPPPVFTLFLHQARPQMQLHMRPDMAITRSCIVSPAADARSLSSDDSTGMIIKRTVEVSYSSTA</sequence>
<organism evidence="4 5">
    <name type="scientific">Meristemomyces frigidus</name>
    <dbReference type="NCBI Taxonomy" id="1508187"/>
    <lineage>
        <taxon>Eukaryota</taxon>
        <taxon>Fungi</taxon>
        <taxon>Dikarya</taxon>
        <taxon>Ascomycota</taxon>
        <taxon>Pezizomycotina</taxon>
        <taxon>Dothideomycetes</taxon>
        <taxon>Dothideomycetidae</taxon>
        <taxon>Mycosphaerellales</taxon>
        <taxon>Teratosphaeriaceae</taxon>
        <taxon>Meristemomyces</taxon>
    </lineage>
</organism>
<gene>
    <name evidence="4" type="ORF">LTR62_006564</name>
</gene>
<dbReference type="InterPro" id="IPR049326">
    <property type="entry name" value="Rhodopsin_dom_fungi"/>
</dbReference>
<protein>
    <recommendedName>
        <fullName evidence="3">Rhodopsin domain-containing protein</fullName>
    </recommendedName>
</protein>
<evidence type="ECO:0000259" key="3">
    <source>
        <dbReference type="Pfam" id="PF20684"/>
    </source>
</evidence>
<keyword evidence="2" id="KW-1133">Transmembrane helix</keyword>
<reference evidence="4" key="1">
    <citation type="submission" date="2023-08" db="EMBL/GenBank/DDBJ databases">
        <title>Black Yeasts Isolated from many extreme environments.</title>
        <authorList>
            <person name="Coleine C."/>
            <person name="Stajich J.E."/>
            <person name="Selbmann L."/>
        </authorList>
    </citation>
    <scope>NUCLEOTIDE SEQUENCE</scope>
    <source>
        <strain evidence="4">CCFEE 5401</strain>
    </source>
</reference>
<feature type="transmembrane region" description="Helical" evidence="2">
    <location>
        <begin position="22"/>
        <end position="41"/>
    </location>
</feature>
<feature type="transmembrane region" description="Helical" evidence="2">
    <location>
        <begin position="61"/>
        <end position="83"/>
    </location>
</feature>
<keyword evidence="2" id="KW-0812">Transmembrane</keyword>
<proteinExistence type="predicted"/>